<protein>
    <submittedName>
        <fullName evidence="2">DUF2497 domain-containing protein</fullName>
    </submittedName>
</protein>
<name>A0A369W3M1_9HYPH</name>
<dbReference type="InterPro" id="IPR019632">
    <property type="entry name" value="DUF2497"/>
</dbReference>
<dbReference type="AlphaFoldDB" id="A0A369W3M1"/>
<evidence type="ECO:0000313" key="2">
    <source>
        <dbReference type="EMBL" id="RDE09286.1"/>
    </source>
</evidence>
<evidence type="ECO:0000256" key="1">
    <source>
        <dbReference type="SAM" id="MobiDB-lite"/>
    </source>
</evidence>
<sequence length="239" mass="25939">MNQPASKEPTMDEILSSIRQIIADDDEAAAQKMPSPRAAAPMAPKPVPVPDPEPQTFKAALIDPFSDDDEDEVAPLALSPEQIVAEPEPEEPVEMEMPSPAGLDAVAEPVVPDHVTFAEDRDEGPALRAEPVRIERPVESARTQPNISQAAPMPDSRLSSDLADQLLEPATSAAVRSAFSRLDTPRLSPDMALGANGLTIEAMIREMLRPMLKDWLDENLPSMVERIVTQEIERVSRGG</sequence>
<dbReference type="Pfam" id="PF10691">
    <property type="entry name" value="DUF2497"/>
    <property type="match status" value="1"/>
</dbReference>
<organism evidence="2 3">
    <name type="scientific">Pelagibacterium lacus</name>
    <dbReference type="NCBI Taxonomy" id="2282655"/>
    <lineage>
        <taxon>Bacteria</taxon>
        <taxon>Pseudomonadati</taxon>
        <taxon>Pseudomonadota</taxon>
        <taxon>Alphaproteobacteria</taxon>
        <taxon>Hyphomicrobiales</taxon>
        <taxon>Devosiaceae</taxon>
        <taxon>Pelagibacterium</taxon>
    </lineage>
</organism>
<keyword evidence="3" id="KW-1185">Reference proteome</keyword>
<feature type="region of interest" description="Disordered" evidence="1">
    <location>
        <begin position="134"/>
        <end position="157"/>
    </location>
</feature>
<proteinExistence type="predicted"/>
<evidence type="ECO:0000313" key="3">
    <source>
        <dbReference type="Proteomes" id="UP000253759"/>
    </source>
</evidence>
<reference evidence="3" key="1">
    <citation type="submission" date="2018-07" db="EMBL/GenBank/DDBJ databases">
        <authorList>
            <person name="Liu B.-T."/>
            <person name="Du Z."/>
        </authorList>
    </citation>
    <scope>NUCLEOTIDE SEQUENCE [LARGE SCALE GENOMIC DNA]</scope>
    <source>
        <strain evidence="3">XYN52</strain>
    </source>
</reference>
<accession>A0A369W3M1</accession>
<dbReference type="EMBL" id="QQNH01000007">
    <property type="protein sequence ID" value="RDE09286.1"/>
    <property type="molecule type" value="Genomic_DNA"/>
</dbReference>
<dbReference type="Proteomes" id="UP000253759">
    <property type="component" value="Unassembled WGS sequence"/>
</dbReference>
<gene>
    <name evidence="2" type="ORF">DVH29_07465</name>
</gene>
<comment type="caution">
    <text evidence="2">The sequence shown here is derived from an EMBL/GenBank/DDBJ whole genome shotgun (WGS) entry which is preliminary data.</text>
</comment>
<feature type="compositionally biased region" description="Pro residues" evidence="1">
    <location>
        <begin position="43"/>
        <end position="53"/>
    </location>
</feature>
<feature type="region of interest" description="Disordered" evidence="1">
    <location>
        <begin position="23"/>
        <end position="97"/>
    </location>
</feature>